<accession>A0A4R0RNZ7</accession>
<protein>
    <submittedName>
        <fullName evidence="3">Uncharacterized protein</fullName>
    </submittedName>
</protein>
<feature type="compositionally biased region" description="Low complexity" evidence="2">
    <location>
        <begin position="21"/>
        <end position="35"/>
    </location>
</feature>
<evidence type="ECO:0000313" key="4">
    <source>
        <dbReference type="Proteomes" id="UP000292702"/>
    </source>
</evidence>
<feature type="region of interest" description="Disordered" evidence="2">
    <location>
        <begin position="135"/>
        <end position="154"/>
    </location>
</feature>
<keyword evidence="4" id="KW-1185">Reference proteome</keyword>
<comment type="caution">
    <text evidence="3">The sequence shown here is derived from an EMBL/GenBank/DDBJ whole genome shotgun (WGS) entry which is preliminary data.</text>
</comment>
<gene>
    <name evidence="3" type="ORF">EIP91_004556</name>
</gene>
<dbReference type="AlphaFoldDB" id="A0A4R0RNZ7"/>
<reference evidence="3 4" key="1">
    <citation type="submission" date="2018-11" db="EMBL/GenBank/DDBJ databases">
        <title>Genome assembly of Steccherinum ochraceum LE-BIN_3174, the white-rot fungus of the Steccherinaceae family (The Residual Polyporoid clade, Polyporales, Basidiomycota).</title>
        <authorList>
            <person name="Fedorova T.V."/>
            <person name="Glazunova O.A."/>
            <person name="Landesman E.O."/>
            <person name="Moiseenko K.V."/>
            <person name="Psurtseva N.V."/>
            <person name="Savinova O.S."/>
            <person name="Shakhova N.V."/>
            <person name="Tyazhelova T.V."/>
            <person name="Vasina D.V."/>
        </authorList>
    </citation>
    <scope>NUCLEOTIDE SEQUENCE [LARGE SCALE GENOMIC DNA]</scope>
    <source>
        <strain evidence="3 4">LE-BIN_3174</strain>
    </source>
</reference>
<organism evidence="3 4">
    <name type="scientific">Steccherinum ochraceum</name>
    <dbReference type="NCBI Taxonomy" id="92696"/>
    <lineage>
        <taxon>Eukaryota</taxon>
        <taxon>Fungi</taxon>
        <taxon>Dikarya</taxon>
        <taxon>Basidiomycota</taxon>
        <taxon>Agaricomycotina</taxon>
        <taxon>Agaricomycetes</taxon>
        <taxon>Polyporales</taxon>
        <taxon>Steccherinaceae</taxon>
        <taxon>Steccherinum</taxon>
    </lineage>
</organism>
<dbReference type="OrthoDB" id="3222060at2759"/>
<feature type="compositionally biased region" description="Low complexity" evidence="2">
    <location>
        <begin position="186"/>
        <end position="199"/>
    </location>
</feature>
<feature type="compositionally biased region" description="Polar residues" evidence="2">
    <location>
        <begin position="36"/>
        <end position="52"/>
    </location>
</feature>
<feature type="region of interest" description="Disordered" evidence="2">
    <location>
        <begin position="1"/>
        <end position="109"/>
    </location>
</feature>
<sequence length="405" mass="43805">MSHTYGSWSSSNPKDDQRQYVSGVPSSGSRRSGNSEQQAFGYTDSYMQTDQYSRGGTRRSAAGTTSSLSGAMGDLHMSSSSSNSPPSNASSPSGLAWTPSSPSSTMPEGYLANEAGSFNYLGTPPTSGTSYSYHAPGYAGGSPESPHQIPSGVASSAYPDTALIYSQGRQSAVPMTAQGAVPMTVSPTPTSSPLPISRSSRSHPDAEIHHFRNKIRELELINKSARERIRVLEHEVARVNYTGTSSTAIGGLPSPLPTPTLHTSQGFEENWQLRTDARVKLFCSLNRAGNALCAWHDSRRERRQFPPRNAPPGYLNCGCSYEEALFEESLARHGVGSYHPGESVRMDPALRNPLLKLLQDRYGYRDGDFERSAATGNWKQGEGAAYWEARAASGYVKRQNRSDSS</sequence>
<name>A0A4R0RNZ7_9APHY</name>
<feature type="compositionally biased region" description="Low complexity" evidence="2">
    <location>
        <begin position="53"/>
        <end position="93"/>
    </location>
</feature>
<dbReference type="EMBL" id="RWJN01000257">
    <property type="protein sequence ID" value="TCD64084.1"/>
    <property type="molecule type" value="Genomic_DNA"/>
</dbReference>
<feature type="coiled-coil region" evidence="1">
    <location>
        <begin position="208"/>
        <end position="235"/>
    </location>
</feature>
<keyword evidence="1" id="KW-0175">Coiled coil</keyword>
<evidence type="ECO:0000313" key="3">
    <source>
        <dbReference type="EMBL" id="TCD64084.1"/>
    </source>
</evidence>
<evidence type="ECO:0000256" key="1">
    <source>
        <dbReference type="SAM" id="Coils"/>
    </source>
</evidence>
<dbReference type="Proteomes" id="UP000292702">
    <property type="component" value="Unassembled WGS sequence"/>
</dbReference>
<dbReference type="STRING" id="92696.A0A4R0RNZ7"/>
<proteinExistence type="predicted"/>
<evidence type="ECO:0000256" key="2">
    <source>
        <dbReference type="SAM" id="MobiDB-lite"/>
    </source>
</evidence>
<feature type="compositionally biased region" description="Polar residues" evidence="2">
    <location>
        <begin position="1"/>
        <end position="12"/>
    </location>
</feature>
<feature type="region of interest" description="Disordered" evidence="2">
    <location>
        <begin position="181"/>
        <end position="205"/>
    </location>
</feature>